<gene>
    <name evidence="2" type="ORF">RSO01_46910</name>
</gene>
<comment type="caution">
    <text evidence="2">The sequence shown here is derived from an EMBL/GenBank/DDBJ whole genome shotgun (WGS) entry which is preliminary data.</text>
</comment>
<evidence type="ECO:0000259" key="1">
    <source>
        <dbReference type="Pfam" id="PF13924"/>
    </source>
</evidence>
<reference evidence="2 3" key="1">
    <citation type="submission" date="2019-07" db="EMBL/GenBank/DDBJ databases">
        <title>Whole genome shotgun sequence of Reyranella soli NBRC 108950.</title>
        <authorList>
            <person name="Hosoyama A."/>
            <person name="Uohara A."/>
            <person name="Ohji S."/>
            <person name="Ichikawa N."/>
        </authorList>
    </citation>
    <scope>NUCLEOTIDE SEQUENCE [LARGE SCALE GENOMIC DNA]</scope>
    <source>
        <strain evidence="2 3">NBRC 108950</strain>
    </source>
</reference>
<keyword evidence="3" id="KW-1185">Reference proteome</keyword>
<dbReference type="AlphaFoldDB" id="A0A512NEZ5"/>
<evidence type="ECO:0000313" key="3">
    <source>
        <dbReference type="Proteomes" id="UP000321058"/>
    </source>
</evidence>
<dbReference type="InterPro" id="IPR024311">
    <property type="entry name" value="Lipocalin-like"/>
</dbReference>
<dbReference type="Pfam" id="PF13924">
    <property type="entry name" value="Lipocalin_5"/>
    <property type="match status" value="1"/>
</dbReference>
<accession>A0A512NEZ5</accession>
<dbReference type="Proteomes" id="UP000321058">
    <property type="component" value="Unassembled WGS sequence"/>
</dbReference>
<name>A0A512NEZ5_9HYPH</name>
<dbReference type="RefSeq" id="WP_147151913.1">
    <property type="nucleotide sequence ID" value="NZ_BKAJ01000082.1"/>
</dbReference>
<feature type="domain" description="Lipocalin-like" evidence="1">
    <location>
        <begin position="6"/>
        <end position="128"/>
    </location>
</feature>
<protein>
    <recommendedName>
        <fullName evidence="1">Lipocalin-like domain-containing protein</fullName>
    </recommendedName>
</protein>
<dbReference type="OrthoDB" id="7271257at2"/>
<organism evidence="2 3">
    <name type="scientific">Reyranella soli</name>
    <dbReference type="NCBI Taxonomy" id="1230389"/>
    <lineage>
        <taxon>Bacteria</taxon>
        <taxon>Pseudomonadati</taxon>
        <taxon>Pseudomonadota</taxon>
        <taxon>Alphaproteobacteria</taxon>
        <taxon>Hyphomicrobiales</taxon>
        <taxon>Reyranellaceae</taxon>
        <taxon>Reyranella</taxon>
    </lineage>
</organism>
<evidence type="ECO:0000313" key="2">
    <source>
        <dbReference type="EMBL" id="GEP57525.1"/>
    </source>
</evidence>
<dbReference type="EMBL" id="BKAJ01000082">
    <property type="protein sequence ID" value="GEP57525.1"/>
    <property type="molecule type" value="Genomic_DNA"/>
</dbReference>
<sequence>MERNIVGVWRLASTRATNPDGEQVGVPFGPRGMGLVTFTSDGRMMSVLVDGRASLPEGTPRQYSSYCGNYTFDGSTLTTVVDANCDPVRFTAPQVRKVRFEGGRMILTPPTSEIDGVKVTRELTWERITETSL</sequence>
<proteinExistence type="predicted"/>